<dbReference type="PANTHER" id="PTHR21338:SF0">
    <property type="entry name" value="LARGE RIBOSOMAL SUBUNIT PROTEIN ML41"/>
    <property type="match status" value="1"/>
</dbReference>
<evidence type="ECO:0000256" key="6">
    <source>
        <dbReference type="ARBA" id="ARBA00023274"/>
    </source>
</evidence>
<evidence type="ECO:0000256" key="7">
    <source>
        <dbReference type="SAM" id="MobiDB-lite"/>
    </source>
</evidence>
<dbReference type="EMBL" id="LUEZ02000004">
    <property type="protein sequence ID" value="RDB30797.1"/>
    <property type="molecule type" value="Genomic_DNA"/>
</dbReference>
<sequence>MFATIVRLSKASRKPLTTKRGNKDYYKGTRQAFLPGGHRTGAPGKHVIGGKAKYRLLDEKVRVFVAPPLEQIQASPLKPYVSVGVRLTRSEERAVFGTFPGPRGLTPEYFLKVARKHTGEALKAQPVAEKKSLLSWPLSSTEDSAQKEVAVTSEPPSEPPSEKTVVEPVRS</sequence>
<evidence type="ECO:0000256" key="5">
    <source>
        <dbReference type="ARBA" id="ARBA00023128"/>
    </source>
</evidence>
<dbReference type="Proteomes" id="UP000076154">
    <property type="component" value="Unassembled WGS sequence"/>
</dbReference>
<dbReference type="GO" id="GO:0003735">
    <property type="term" value="F:structural constituent of ribosome"/>
    <property type="evidence" value="ECO:0007669"/>
    <property type="project" value="InterPro"/>
</dbReference>
<feature type="region of interest" description="Disordered" evidence="7">
    <location>
        <begin position="135"/>
        <end position="171"/>
    </location>
</feature>
<comment type="caution">
    <text evidence="8">The sequence shown here is derived from an EMBL/GenBank/DDBJ whole genome shotgun (WGS) entry which is preliminary data.</text>
</comment>
<feature type="compositionally biased region" description="Basic and acidic residues" evidence="7">
    <location>
        <begin position="160"/>
        <end position="171"/>
    </location>
</feature>
<dbReference type="Pfam" id="PF09809">
    <property type="entry name" value="MRP-L27"/>
    <property type="match status" value="1"/>
</dbReference>
<keyword evidence="4" id="KW-0689">Ribosomal protein</keyword>
<evidence type="ECO:0000256" key="4">
    <source>
        <dbReference type="ARBA" id="ARBA00022980"/>
    </source>
</evidence>
<evidence type="ECO:0000256" key="1">
    <source>
        <dbReference type="ARBA" id="ARBA00004173"/>
    </source>
</evidence>
<comment type="similarity">
    <text evidence="2">Belongs to the mitochondrion-specific ribosomal protein mL41 family.</text>
</comment>
<keyword evidence="3" id="KW-0809">Transit peptide</keyword>
<gene>
    <name evidence="8" type="ORF">Hypma_005759</name>
</gene>
<evidence type="ECO:0000256" key="3">
    <source>
        <dbReference type="ARBA" id="ARBA00022946"/>
    </source>
</evidence>
<evidence type="ECO:0008006" key="10">
    <source>
        <dbReference type="Google" id="ProtNLM"/>
    </source>
</evidence>
<accession>A0A369KD37</accession>
<keyword evidence="6" id="KW-0687">Ribonucleoprotein</keyword>
<comment type="subcellular location">
    <subcellularLocation>
        <location evidence="1">Mitochondrion</location>
    </subcellularLocation>
</comment>
<dbReference type="InParanoid" id="A0A369KD37"/>
<dbReference type="GO" id="GO:0005762">
    <property type="term" value="C:mitochondrial large ribosomal subunit"/>
    <property type="evidence" value="ECO:0007669"/>
    <property type="project" value="InterPro"/>
</dbReference>
<organism evidence="8 9">
    <name type="scientific">Hypsizygus marmoreus</name>
    <name type="common">White beech mushroom</name>
    <name type="synonym">Agaricus marmoreus</name>
    <dbReference type="NCBI Taxonomy" id="39966"/>
    <lineage>
        <taxon>Eukaryota</taxon>
        <taxon>Fungi</taxon>
        <taxon>Dikarya</taxon>
        <taxon>Basidiomycota</taxon>
        <taxon>Agaricomycotina</taxon>
        <taxon>Agaricomycetes</taxon>
        <taxon>Agaricomycetidae</taxon>
        <taxon>Agaricales</taxon>
        <taxon>Tricholomatineae</taxon>
        <taxon>Lyophyllaceae</taxon>
        <taxon>Hypsizygus</taxon>
    </lineage>
</organism>
<dbReference type="GO" id="GO:0006412">
    <property type="term" value="P:translation"/>
    <property type="evidence" value="ECO:0007669"/>
    <property type="project" value="TreeGrafter"/>
</dbReference>
<protein>
    <recommendedName>
        <fullName evidence="10">54S ribosomal protein L27, mitochondrial</fullName>
    </recommendedName>
</protein>
<keyword evidence="9" id="KW-1185">Reference proteome</keyword>
<dbReference type="OrthoDB" id="408933at2759"/>
<dbReference type="PANTHER" id="PTHR21338">
    <property type="entry name" value="MITOCHONDRIAL RIBOSOMAL PROTEIN L41"/>
    <property type="match status" value="1"/>
</dbReference>
<dbReference type="InterPro" id="IPR019189">
    <property type="entry name" value="Ribosomal_mL41"/>
</dbReference>
<name>A0A369KD37_HYPMA</name>
<evidence type="ECO:0000313" key="9">
    <source>
        <dbReference type="Proteomes" id="UP000076154"/>
    </source>
</evidence>
<keyword evidence="5" id="KW-0496">Mitochondrion</keyword>
<reference evidence="8" key="1">
    <citation type="submission" date="2018-04" db="EMBL/GenBank/DDBJ databases">
        <title>Whole genome sequencing of Hypsizygus marmoreus.</title>
        <authorList>
            <person name="Choi I.-G."/>
            <person name="Min B."/>
            <person name="Kim J.-G."/>
            <person name="Kim S."/>
            <person name="Oh Y.-L."/>
            <person name="Kong W.-S."/>
            <person name="Park H."/>
            <person name="Jeong J."/>
            <person name="Song E.-S."/>
        </authorList>
    </citation>
    <scope>NUCLEOTIDE SEQUENCE [LARGE SCALE GENOMIC DNA]</scope>
    <source>
        <strain evidence="8">51987-8</strain>
    </source>
</reference>
<evidence type="ECO:0000256" key="2">
    <source>
        <dbReference type="ARBA" id="ARBA00010152"/>
    </source>
</evidence>
<proteinExistence type="inferred from homology"/>
<dbReference type="AlphaFoldDB" id="A0A369KD37"/>
<evidence type="ECO:0000313" key="8">
    <source>
        <dbReference type="EMBL" id="RDB30797.1"/>
    </source>
</evidence>